<dbReference type="EMBL" id="BARS01015221">
    <property type="protein sequence ID" value="GAF88129.1"/>
    <property type="molecule type" value="Genomic_DNA"/>
</dbReference>
<evidence type="ECO:0000313" key="1">
    <source>
        <dbReference type="EMBL" id="GAF88129.1"/>
    </source>
</evidence>
<proteinExistence type="predicted"/>
<sequence>MTDKRVFKIGEELTFEIYKTKVKGTFVEKAGNLILIKTTRDDVIQTNVGELQSIYIDYLVK</sequence>
<name>X0T4H9_9ZZZZ</name>
<gene>
    <name evidence="1" type="ORF">S01H1_25239</name>
</gene>
<reference evidence="1" key="1">
    <citation type="journal article" date="2014" name="Front. Microbiol.">
        <title>High frequency of phylogenetically diverse reductive dehalogenase-homologous genes in deep subseafloor sedimentary metagenomes.</title>
        <authorList>
            <person name="Kawai M."/>
            <person name="Futagami T."/>
            <person name="Toyoda A."/>
            <person name="Takaki Y."/>
            <person name="Nishi S."/>
            <person name="Hori S."/>
            <person name="Arai W."/>
            <person name="Tsubouchi T."/>
            <person name="Morono Y."/>
            <person name="Uchiyama I."/>
            <person name="Ito T."/>
            <person name="Fujiyama A."/>
            <person name="Inagaki F."/>
            <person name="Takami H."/>
        </authorList>
    </citation>
    <scope>NUCLEOTIDE SEQUENCE</scope>
    <source>
        <strain evidence="1">Expedition CK06-06</strain>
    </source>
</reference>
<organism evidence="1">
    <name type="scientific">marine sediment metagenome</name>
    <dbReference type="NCBI Taxonomy" id="412755"/>
    <lineage>
        <taxon>unclassified sequences</taxon>
        <taxon>metagenomes</taxon>
        <taxon>ecological metagenomes</taxon>
    </lineage>
</organism>
<protein>
    <submittedName>
        <fullName evidence="1">Uncharacterized protein</fullName>
    </submittedName>
</protein>
<comment type="caution">
    <text evidence="1">The sequence shown here is derived from an EMBL/GenBank/DDBJ whole genome shotgun (WGS) entry which is preliminary data.</text>
</comment>
<accession>X0T4H9</accession>
<dbReference type="AlphaFoldDB" id="X0T4H9"/>